<evidence type="ECO:0008006" key="4">
    <source>
        <dbReference type="Google" id="ProtNLM"/>
    </source>
</evidence>
<dbReference type="OrthoDB" id="3980705at2759"/>
<reference evidence="2 3" key="1">
    <citation type="journal article" date="2016" name="Proc. Natl. Acad. Sci. U.S.A.">
        <title>Comparative genomics of biotechnologically important yeasts.</title>
        <authorList>
            <person name="Riley R."/>
            <person name="Haridas S."/>
            <person name="Wolfe K.H."/>
            <person name="Lopes M.R."/>
            <person name="Hittinger C.T."/>
            <person name="Goeker M."/>
            <person name="Salamov A.A."/>
            <person name="Wisecaver J.H."/>
            <person name="Long T.M."/>
            <person name="Calvey C.H."/>
            <person name="Aerts A.L."/>
            <person name="Barry K.W."/>
            <person name="Choi C."/>
            <person name="Clum A."/>
            <person name="Coughlan A.Y."/>
            <person name="Deshpande S."/>
            <person name="Douglass A.P."/>
            <person name="Hanson S.J."/>
            <person name="Klenk H.-P."/>
            <person name="LaButti K.M."/>
            <person name="Lapidus A."/>
            <person name="Lindquist E.A."/>
            <person name="Lipzen A.M."/>
            <person name="Meier-Kolthoff J.P."/>
            <person name="Ohm R.A."/>
            <person name="Otillar R.P."/>
            <person name="Pangilinan J.L."/>
            <person name="Peng Y."/>
            <person name="Rokas A."/>
            <person name="Rosa C.A."/>
            <person name="Scheuner C."/>
            <person name="Sibirny A.A."/>
            <person name="Slot J.C."/>
            <person name="Stielow J.B."/>
            <person name="Sun H."/>
            <person name="Kurtzman C.P."/>
            <person name="Blackwell M."/>
            <person name="Grigoriev I.V."/>
            <person name="Jeffries T.W."/>
        </authorList>
    </citation>
    <scope>NUCLEOTIDE SEQUENCE [LARGE SCALE GENOMIC DNA]</scope>
    <source>
        <strain evidence="3">ATCC 18201 / CBS 1600 / BCRC 20928 / JCM 3617 / NBRC 0987 / NRRL Y-1542</strain>
    </source>
</reference>
<dbReference type="GO" id="GO:0003714">
    <property type="term" value="F:transcription corepressor activity"/>
    <property type="evidence" value="ECO:0007669"/>
    <property type="project" value="InterPro"/>
</dbReference>
<organism evidence="2 3">
    <name type="scientific">Cyberlindnera jadinii (strain ATCC 18201 / CBS 1600 / BCRC 20928 / JCM 3617 / NBRC 0987 / NRRL Y-1542)</name>
    <name type="common">Torula yeast</name>
    <name type="synonym">Candida utilis</name>
    <dbReference type="NCBI Taxonomy" id="983966"/>
    <lineage>
        <taxon>Eukaryota</taxon>
        <taxon>Fungi</taxon>
        <taxon>Dikarya</taxon>
        <taxon>Ascomycota</taxon>
        <taxon>Saccharomycotina</taxon>
        <taxon>Saccharomycetes</taxon>
        <taxon>Phaffomycetales</taxon>
        <taxon>Phaffomycetaceae</taxon>
        <taxon>Cyberlindnera</taxon>
    </lineage>
</organism>
<feature type="region of interest" description="Disordered" evidence="1">
    <location>
        <begin position="255"/>
        <end position="293"/>
    </location>
</feature>
<dbReference type="Pfam" id="PF08618">
    <property type="entry name" value="Opi1"/>
    <property type="match status" value="2"/>
</dbReference>
<accession>A0A1E4S4G8</accession>
<name>A0A1E4S4G8_CYBJN</name>
<dbReference type="PANTHER" id="PTHR38406:SF1">
    <property type="entry name" value="TRANSCRIPTIONAL REPRESSOR OPI1"/>
    <property type="match status" value="1"/>
</dbReference>
<dbReference type="GO" id="GO:0030968">
    <property type="term" value="P:endoplasmic reticulum unfolded protein response"/>
    <property type="evidence" value="ECO:0007669"/>
    <property type="project" value="TreeGrafter"/>
</dbReference>
<sequence>MVEKAAQPMVTIIGETREEWRRKRRLSKANEMFPDEAKVDIPPSSSLLPSTKRQKLPSISEALSLGNRNLNELSFQMSIESKKRLQACLQLLMLANKQLSTKVEHLQHLLKEQERIVEHRRRSETDVVRDEDGDVYHDASESISTTDEIKHEIIGTVKKIVSFISKYGGNSLPEPARTDVREELLKLPNRWASQQTTNTLINYNTNAKVLVLANDSLDMVRSVMSVFHDTLSRADHWIKQKQAKQLAKQAMWNSSMRRREAQEQIKDMDPNVVSDDTVGSNNTTQPHNTVENG</sequence>
<dbReference type="InterPro" id="IPR013927">
    <property type="entry name" value="TF_Opi1_Ccg-8"/>
</dbReference>
<evidence type="ECO:0000256" key="1">
    <source>
        <dbReference type="SAM" id="MobiDB-lite"/>
    </source>
</evidence>
<dbReference type="RefSeq" id="XP_020071430.1">
    <property type="nucleotide sequence ID" value="XM_020214749.1"/>
</dbReference>
<keyword evidence="3" id="KW-1185">Reference proteome</keyword>
<dbReference type="GeneID" id="30989145"/>
<evidence type="ECO:0000313" key="2">
    <source>
        <dbReference type="EMBL" id="ODV74391.1"/>
    </source>
</evidence>
<dbReference type="STRING" id="983966.A0A1E4S4G8"/>
<dbReference type="GO" id="GO:0008654">
    <property type="term" value="P:phospholipid biosynthetic process"/>
    <property type="evidence" value="ECO:0007669"/>
    <property type="project" value="TreeGrafter"/>
</dbReference>
<feature type="compositionally biased region" description="Basic and acidic residues" evidence="1">
    <location>
        <begin position="257"/>
        <end position="269"/>
    </location>
</feature>
<dbReference type="Proteomes" id="UP000094389">
    <property type="component" value="Unassembled WGS sequence"/>
</dbReference>
<dbReference type="EMBL" id="KV453928">
    <property type="protein sequence ID" value="ODV74391.1"/>
    <property type="molecule type" value="Genomic_DNA"/>
</dbReference>
<evidence type="ECO:0000313" key="3">
    <source>
        <dbReference type="Proteomes" id="UP000094389"/>
    </source>
</evidence>
<dbReference type="GO" id="GO:0005634">
    <property type="term" value="C:nucleus"/>
    <property type="evidence" value="ECO:0007669"/>
    <property type="project" value="TreeGrafter"/>
</dbReference>
<feature type="compositionally biased region" description="Polar residues" evidence="1">
    <location>
        <begin position="277"/>
        <end position="293"/>
    </location>
</feature>
<gene>
    <name evidence="2" type="ORF">CYBJADRAFT_167065</name>
</gene>
<dbReference type="GO" id="GO:0006357">
    <property type="term" value="P:regulation of transcription by RNA polymerase II"/>
    <property type="evidence" value="ECO:0007669"/>
    <property type="project" value="TreeGrafter"/>
</dbReference>
<dbReference type="PANTHER" id="PTHR38406">
    <property type="entry name" value="TRANSCRIPTIONAL REPRESSOR OPI1"/>
    <property type="match status" value="1"/>
</dbReference>
<dbReference type="AlphaFoldDB" id="A0A1E4S4G8"/>
<proteinExistence type="predicted"/>
<dbReference type="GO" id="GO:0005783">
    <property type="term" value="C:endoplasmic reticulum"/>
    <property type="evidence" value="ECO:0007669"/>
    <property type="project" value="TreeGrafter"/>
</dbReference>
<protein>
    <recommendedName>
        <fullName evidence="4">OPI1 protein</fullName>
    </recommendedName>
</protein>